<evidence type="ECO:0000259" key="3">
    <source>
        <dbReference type="Pfam" id="PF03447"/>
    </source>
</evidence>
<keyword evidence="5" id="KW-1185">Reference proteome</keyword>
<dbReference type="PANTHER" id="PTHR31873:SF6">
    <property type="entry name" value="ASPARTATE DEHYDROGENASE DOMAIN-CONTAINING PROTEIN"/>
    <property type="match status" value="1"/>
</dbReference>
<sequence length="250" mass="26830">MMTSVGFLGCGKIGKEMVRHLRAQADHSVAFVQSPNFVDDFDLGCPVVRQLDESICQADLVVECATADVLKQHSEFYLRNSDMLVFSVTAFSDEAFAQRAQSLCQAHGTHLYIPHGAILGLDGICDARPLLKSVTIDTIKSPASLGRSDRERQVVYEGPTRGACVEYPRNVNVHAAVAIAGMGFDDTKSRIISDPAVTTNSHAICIEGDGISFRLEISSTASGGITGRYTPVSACGSLDRVLGGGEFRFV</sequence>
<dbReference type="InterPro" id="IPR005106">
    <property type="entry name" value="Asp/hSer_DH_NAD-bd"/>
</dbReference>
<proteinExistence type="inferred from homology"/>
<evidence type="ECO:0000313" key="4">
    <source>
        <dbReference type="EMBL" id="KAA1262458.1"/>
    </source>
</evidence>
<dbReference type="SUPFAM" id="SSF55347">
    <property type="entry name" value="Glyceraldehyde-3-phosphate dehydrogenase-like, C-terminal domain"/>
    <property type="match status" value="1"/>
</dbReference>
<evidence type="ECO:0000313" key="5">
    <source>
        <dbReference type="Proteomes" id="UP000322699"/>
    </source>
</evidence>
<evidence type="ECO:0000256" key="1">
    <source>
        <dbReference type="ARBA" id="ARBA00008331"/>
    </source>
</evidence>
<dbReference type="Proteomes" id="UP000322699">
    <property type="component" value="Unassembled WGS sequence"/>
</dbReference>
<dbReference type="GO" id="GO:0033735">
    <property type="term" value="F:aspartate dehydrogenase [NAD(P)+] activity"/>
    <property type="evidence" value="ECO:0007669"/>
    <property type="project" value="UniProtKB-EC"/>
</dbReference>
<dbReference type="SUPFAM" id="SSF51735">
    <property type="entry name" value="NAD(P)-binding Rossmann-fold domains"/>
    <property type="match status" value="1"/>
</dbReference>
<protein>
    <submittedName>
        <fullName evidence="4">L-aspartate dehydrogenase</fullName>
        <ecNumber evidence="4">1.4.1.21</ecNumber>
    </submittedName>
</protein>
<comment type="caution">
    <text evidence="4">The sequence shown here is derived from an EMBL/GenBank/DDBJ whole genome shotgun (WGS) entry which is preliminary data.</text>
</comment>
<feature type="domain" description="Aspartate dehydrogenase" evidence="2">
    <location>
        <begin position="151"/>
        <end position="223"/>
    </location>
</feature>
<dbReference type="EMBL" id="VRLW01000001">
    <property type="protein sequence ID" value="KAA1262458.1"/>
    <property type="molecule type" value="Genomic_DNA"/>
</dbReference>
<dbReference type="Pfam" id="PF03447">
    <property type="entry name" value="NAD_binding_3"/>
    <property type="match status" value="1"/>
</dbReference>
<dbReference type="AlphaFoldDB" id="A0A5B1CN62"/>
<organism evidence="4 5">
    <name type="scientific">Rubripirellula obstinata</name>
    <dbReference type="NCBI Taxonomy" id="406547"/>
    <lineage>
        <taxon>Bacteria</taxon>
        <taxon>Pseudomonadati</taxon>
        <taxon>Planctomycetota</taxon>
        <taxon>Planctomycetia</taxon>
        <taxon>Pirellulales</taxon>
        <taxon>Pirellulaceae</taxon>
        <taxon>Rubripirellula</taxon>
    </lineage>
</organism>
<gene>
    <name evidence="4" type="primary">nadX</name>
    <name evidence="4" type="ORF">LF1_50220</name>
</gene>
<comment type="similarity">
    <text evidence="1">Belongs to the L-aspartate dehydrogenase family.</text>
</comment>
<name>A0A5B1CN62_9BACT</name>
<dbReference type="Gene3D" id="3.40.50.720">
    <property type="entry name" value="NAD(P)-binding Rossmann-like Domain"/>
    <property type="match status" value="1"/>
</dbReference>
<dbReference type="GO" id="GO:0050661">
    <property type="term" value="F:NADP binding"/>
    <property type="evidence" value="ECO:0007669"/>
    <property type="project" value="InterPro"/>
</dbReference>
<dbReference type="InterPro" id="IPR011182">
    <property type="entry name" value="L-Asp_DH"/>
</dbReference>
<dbReference type="Pfam" id="PF01958">
    <property type="entry name" value="Asp_DH_C"/>
    <property type="match status" value="1"/>
</dbReference>
<dbReference type="InterPro" id="IPR002811">
    <property type="entry name" value="Asp_DH"/>
</dbReference>
<dbReference type="RefSeq" id="WP_068266968.1">
    <property type="nucleotide sequence ID" value="NZ_LWSK01000142.1"/>
</dbReference>
<reference evidence="4 5" key="1">
    <citation type="submission" date="2019-08" db="EMBL/GenBank/DDBJ databases">
        <title>Deep-cultivation of Planctomycetes and their phenomic and genomic characterization uncovers novel biology.</title>
        <authorList>
            <person name="Wiegand S."/>
            <person name="Jogler M."/>
            <person name="Boedeker C."/>
            <person name="Pinto D."/>
            <person name="Vollmers J."/>
            <person name="Rivas-Marin E."/>
            <person name="Kohn T."/>
            <person name="Peeters S.H."/>
            <person name="Heuer A."/>
            <person name="Rast P."/>
            <person name="Oberbeckmann S."/>
            <person name="Bunk B."/>
            <person name="Jeske O."/>
            <person name="Meyerdierks A."/>
            <person name="Storesund J.E."/>
            <person name="Kallscheuer N."/>
            <person name="Luecker S."/>
            <person name="Lage O.M."/>
            <person name="Pohl T."/>
            <person name="Merkel B.J."/>
            <person name="Hornburger P."/>
            <person name="Mueller R.-W."/>
            <person name="Bruemmer F."/>
            <person name="Labrenz M."/>
            <person name="Spormann A.M."/>
            <person name="Op Den Camp H."/>
            <person name="Overmann J."/>
            <person name="Amann R."/>
            <person name="Jetten M.S.M."/>
            <person name="Mascher T."/>
            <person name="Medema M.H."/>
            <person name="Devos D.P."/>
            <person name="Kaster A.-K."/>
            <person name="Ovreas L."/>
            <person name="Rohde M."/>
            <person name="Galperin M.Y."/>
            <person name="Jogler C."/>
        </authorList>
    </citation>
    <scope>NUCLEOTIDE SEQUENCE [LARGE SCALE GENOMIC DNA]</scope>
    <source>
        <strain evidence="4 5">LF1</strain>
    </source>
</reference>
<evidence type="ECO:0000259" key="2">
    <source>
        <dbReference type="Pfam" id="PF01958"/>
    </source>
</evidence>
<dbReference type="GO" id="GO:0009435">
    <property type="term" value="P:NAD+ biosynthetic process"/>
    <property type="evidence" value="ECO:0007669"/>
    <property type="project" value="InterPro"/>
</dbReference>
<feature type="domain" description="Aspartate/homoserine dehydrogenase NAD-binding" evidence="3">
    <location>
        <begin position="9"/>
        <end position="114"/>
    </location>
</feature>
<keyword evidence="4" id="KW-0560">Oxidoreductase</keyword>
<dbReference type="EC" id="1.4.1.21" evidence="4"/>
<accession>A0A5B1CN62</accession>
<dbReference type="InterPro" id="IPR036291">
    <property type="entry name" value="NAD(P)-bd_dom_sf"/>
</dbReference>
<dbReference type="Gene3D" id="3.30.360.10">
    <property type="entry name" value="Dihydrodipicolinate Reductase, domain 2"/>
    <property type="match status" value="1"/>
</dbReference>
<dbReference type="PIRSF" id="PIRSF005227">
    <property type="entry name" value="Asp_dh_NAD_syn"/>
    <property type="match status" value="1"/>
</dbReference>
<dbReference type="PANTHER" id="PTHR31873">
    <property type="entry name" value="L-ASPARTATE DEHYDROGENASE-RELATED"/>
    <property type="match status" value="1"/>
</dbReference>